<dbReference type="InterPro" id="IPR001633">
    <property type="entry name" value="EAL_dom"/>
</dbReference>
<gene>
    <name evidence="4" type="ORF">Loak_0466</name>
</gene>
<proteinExistence type="predicted"/>
<evidence type="ECO:0000259" key="2">
    <source>
        <dbReference type="PROSITE" id="PS50883"/>
    </source>
</evidence>
<keyword evidence="1" id="KW-0812">Transmembrane</keyword>
<sequence>MAAFADFLYKFFKKWPYHMNIKQQLAIRSTVLKSHVNKYAMLGLVISIGSIIVASLLVSYQTTGEISLGGFLKAQASNPAIWALDLTPFMFAYWGQSFCYELVSKAESIIENKTREIASKSDDLELKLKYESNHDRLTNLPNSHLLSQRINQGIQQLHSGEELALIILKINKFKEINYNFGSFSANSLLVQFAEKLKSILLEPYMLQAYMGMNMVARIQGAEFAILIPRLKEEHQLDRIIHNLIQATSVSFMIDGNNIEVTTTAGVVLHPQHGNNDEQLMQRATLGLLDAEERNKSYAIYQANMEKNYKTKRTILKELRSAIEQEEIGILHQPIVELATGKILGADVGIHFENIQYGNFDVEKLIPLVGGSSLVKNLTVFTLKNAIRQLALWHQANHKIYIQINIFNATDPDLPDILNNLLKENNLSPDYLKIELTEKACLSDQERSMDVLKRLADLGIKICISDFASGYSSFVYLINFPISEIKIDKAFISNMMKDTKRHHLVEAIIKLGEVMDLNVIADGIFDENTLNELKNLGCLYGQGEHFSNPVDADHFSKLLNRP</sequence>
<keyword evidence="1" id="KW-0472">Membrane</keyword>
<dbReference type="CDD" id="cd01948">
    <property type="entry name" value="EAL"/>
    <property type="match status" value="1"/>
</dbReference>
<dbReference type="PROSITE" id="PS50883">
    <property type="entry name" value="EAL"/>
    <property type="match status" value="1"/>
</dbReference>
<feature type="domain" description="GGDEF" evidence="3">
    <location>
        <begin position="161"/>
        <end position="302"/>
    </location>
</feature>
<dbReference type="InterPro" id="IPR035919">
    <property type="entry name" value="EAL_sf"/>
</dbReference>
<dbReference type="SUPFAM" id="SSF141868">
    <property type="entry name" value="EAL domain-like"/>
    <property type="match status" value="1"/>
</dbReference>
<protein>
    <submittedName>
        <fullName evidence="4">Diguanylate cyclase/phosphodiesterase domain 2</fullName>
    </submittedName>
</protein>
<dbReference type="Proteomes" id="UP000054858">
    <property type="component" value="Unassembled WGS sequence"/>
</dbReference>
<organism evidence="4 5">
    <name type="scientific">Legionella oakridgensis</name>
    <dbReference type="NCBI Taxonomy" id="29423"/>
    <lineage>
        <taxon>Bacteria</taxon>
        <taxon>Pseudomonadati</taxon>
        <taxon>Pseudomonadota</taxon>
        <taxon>Gammaproteobacteria</taxon>
        <taxon>Legionellales</taxon>
        <taxon>Legionellaceae</taxon>
        <taxon>Legionella</taxon>
    </lineage>
</organism>
<name>A0A0W0XH95_9GAMM</name>
<dbReference type="EMBL" id="LNYP01000006">
    <property type="protein sequence ID" value="KTD43916.1"/>
    <property type="molecule type" value="Genomic_DNA"/>
</dbReference>
<accession>A0A0W0XH95</accession>
<dbReference type="Pfam" id="PF00563">
    <property type="entry name" value="EAL"/>
    <property type="match status" value="1"/>
</dbReference>
<dbReference type="Pfam" id="PF00990">
    <property type="entry name" value="GGDEF"/>
    <property type="match status" value="1"/>
</dbReference>
<reference evidence="4 5" key="1">
    <citation type="submission" date="2015-11" db="EMBL/GenBank/DDBJ databases">
        <title>Genomic analysis of 38 Legionella species identifies large and diverse effector repertoires.</title>
        <authorList>
            <person name="Burstein D."/>
            <person name="Amaro F."/>
            <person name="Zusman T."/>
            <person name="Lifshitz Z."/>
            <person name="Cohen O."/>
            <person name="Gilbert J.A."/>
            <person name="Pupko T."/>
            <person name="Shuman H.A."/>
            <person name="Segal G."/>
        </authorList>
    </citation>
    <scope>NUCLEOTIDE SEQUENCE [LARGE SCALE GENOMIC DNA]</scope>
    <source>
        <strain evidence="4 5">Oak Ridge-10</strain>
    </source>
</reference>
<feature type="domain" description="EAL" evidence="2">
    <location>
        <begin position="311"/>
        <end position="561"/>
    </location>
</feature>
<dbReference type="SMART" id="SM00052">
    <property type="entry name" value="EAL"/>
    <property type="match status" value="1"/>
</dbReference>
<feature type="transmembrane region" description="Helical" evidence="1">
    <location>
        <begin position="39"/>
        <end position="60"/>
    </location>
</feature>
<dbReference type="SUPFAM" id="SSF55073">
    <property type="entry name" value="Nucleotide cyclase"/>
    <property type="match status" value="1"/>
</dbReference>
<dbReference type="InterPro" id="IPR029787">
    <property type="entry name" value="Nucleotide_cyclase"/>
</dbReference>
<dbReference type="PATRIC" id="fig|29423.5.peg.481"/>
<dbReference type="SMART" id="SM00267">
    <property type="entry name" value="GGDEF"/>
    <property type="match status" value="1"/>
</dbReference>
<dbReference type="InterPro" id="IPR000160">
    <property type="entry name" value="GGDEF_dom"/>
</dbReference>
<dbReference type="CDD" id="cd01949">
    <property type="entry name" value="GGDEF"/>
    <property type="match status" value="1"/>
</dbReference>
<dbReference type="InterPro" id="IPR043128">
    <property type="entry name" value="Rev_trsase/Diguanyl_cyclase"/>
</dbReference>
<dbReference type="AlphaFoldDB" id="A0A0W0XH95"/>
<evidence type="ECO:0000256" key="1">
    <source>
        <dbReference type="SAM" id="Phobius"/>
    </source>
</evidence>
<dbReference type="NCBIfam" id="TIGR00254">
    <property type="entry name" value="GGDEF"/>
    <property type="match status" value="1"/>
</dbReference>
<evidence type="ECO:0000313" key="4">
    <source>
        <dbReference type="EMBL" id="KTD43916.1"/>
    </source>
</evidence>
<evidence type="ECO:0000313" key="5">
    <source>
        <dbReference type="Proteomes" id="UP000054858"/>
    </source>
</evidence>
<keyword evidence="1" id="KW-1133">Transmembrane helix</keyword>
<dbReference type="PANTHER" id="PTHR44757">
    <property type="entry name" value="DIGUANYLATE CYCLASE DGCP"/>
    <property type="match status" value="1"/>
</dbReference>
<dbReference type="Gene3D" id="3.20.20.450">
    <property type="entry name" value="EAL domain"/>
    <property type="match status" value="1"/>
</dbReference>
<dbReference type="PROSITE" id="PS50887">
    <property type="entry name" value="GGDEF"/>
    <property type="match status" value="1"/>
</dbReference>
<evidence type="ECO:0000259" key="3">
    <source>
        <dbReference type="PROSITE" id="PS50887"/>
    </source>
</evidence>
<dbReference type="Gene3D" id="3.30.70.270">
    <property type="match status" value="1"/>
</dbReference>
<dbReference type="InterPro" id="IPR052155">
    <property type="entry name" value="Biofilm_reg_signaling"/>
</dbReference>
<comment type="caution">
    <text evidence="4">The sequence shown here is derived from an EMBL/GenBank/DDBJ whole genome shotgun (WGS) entry which is preliminary data.</text>
</comment>
<dbReference type="PANTHER" id="PTHR44757:SF2">
    <property type="entry name" value="BIOFILM ARCHITECTURE MAINTENANCE PROTEIN MBAA"/>
    <property type="match status" value="1"/>
</dbReference>